<reference evidence="11" key="3">
    <citation type="submission" date="2025-09" db="UniProtKB">
        <authorList>
            <consortium name="Ensembl"/>
        </authorList>
    </citation>
    <scope>IDENTIFICATION</scope>
</reference>
<protein>
    <submittedName>
        <fullName evidence="11">Hook microtubule tethering protein 2</fullName>
    </submittedName>
</protein>
<evidence type="ECO:0000313" key="11">
    <source>
        <dbReference type="Ensembl" id="ENSLCAP00010043767.1"/>
    </source>
</evidence>
<dbReference type="SUPFAM" id="SSF116907">
    <property type="entry name" value="Hook domain"/>
    <property type="match status" value="1"/>
</dbReference>
<keyword evidence="3" id="KW-0963">Cytoplasm</keyword>
<feature type="coiled-coil region" evidence="7">
    <location>
        <begin position="189"/>
        <end position="354"/>
    </location>
</feature>
<dbReference type="GO" id="GO:0051959">
    <property type="term" value="F:dynein light intermediate chain binding"/>
    <property type="evidence" value="ECO:0007669"/>
    <property type="project" value="TreeGrafter"/>
</dbReference>
<evidence type="ECO:0000256" key="7">
    <source>
        <dbReference type="SAM" id="Coils"/>
    </source>
</evidence>
<keyword evidence="6" id="KW-0206">Cytoskeleton</keyword>
<keyword evidence="5 7" id="KW-0175">Coiled coil</keyword>
<dbReference type="GO" id="GO:0031122">
    <property type="term" value="P:cytoplasmic microtubule organization"/>
    <property type="evidence" value="ECO:0007669"/>
    <property type="project" value="InterPro"/>
</dbReference>
<name>A0A4W6F207_LATCA</name>
<dbReference type="GO" id="GO:0008017">
    <property type="term" value="F:microtubule binding"/>
    <property type="evidence" value="ECO:0007669"/>
    <property type="project" value="InterPro"/>
</dbReference>
<feature type="domain" description="Hook C-terminal" evidence="9">
    <location>
        <begin position="389"/>
        <end position="632"/>
    </location>
</feature>
<dbReference type="GO" id="GO:0005737">
    <property type="term" value="C:cytoplasm"/>
    <property type="evidence" value="ECO:0007669"/>
    <property type="project" value="TreeGrafter"/>
</dbReference>
<feature type="compositionally biased region" description="Polar residues" evidence="8">
    <location>
        <begin position="618"/>
        <end position="628"/>
    </location>
</feature>
<evidence type="ECO:0000256" key="4">
    <source>
        <dbReference type="ARBA" id="ARBA00022701"/>
    </source>
</evidence>
<dbReference type="GO" id="GO:0005874">
    <property type="term" value="C:microtubule"/>
    <property type="evidence" value="ECO:0007669"/>
    <property type="project" value="UniProtKB-KW"/>
</dbReference>
<evidence type="ECO:0000259" key="10">
    <source>
        <dbReference type="Pfam" id="PF19047"/>
    </source>
</evidence>
<evidence type="ECO:0000256" key="3">
    <source>
        <dbReference type="ARBA" id="ARBA00022490"/>
    </source>
</evidence>
<dbReference type="AlphaFoldDB" id="A0A4W6F207"/>
<keyword evidence="4" id="KW-0493">Microtubule</keyword>
<dbReference type="Pfam" id="PF05622">
    <property type="entry name" value="HOOK"/>
    <property type="match status" value="2"/>
</dbReference>
<gene>
    <name evidence="11" type="primary">HOOK2</name>
</gene>
<evidence type="ECO:0000256" key="5">
    <source>
        <dbReference type="ARBA" id="ARBA00023054"/>
    </source>
</evidence>
<dbReference type="GeneTree" id="ENSGT00940000160152"/>
<dbReference type="InterPro" id="IPR036872">
    <property type="entry name" value="CH_dom_sf"/>
</dbReference>
<dbReference type="InterPro" id="IPR008636">
    <property type="entry name" value="Hook_C"/>
</dbReference>
<organism evidence="11 12">
    <name type="scientific">Lates calcarifer</name>
    <name type="common">Barramundi</name>
    <name type="synonym">Holocentrus calcarifer</name>
    <dbReference type="NCBI Taxonomy" id="8187"/>
    <lineage>
        <taxon>Eukaryota</taxon>
        <taxon>Metazoa</taxon>
        <taxon>Chordata</taxon>
        <taxon>Craniata</taxon>
        <taxon>Vertebrata</taxon>
        <taxon>Euteleostomi</taxon>
        <taxon>Actinopterygii</taxon>
        <taxon>Neopterygii</taxon>
        <taxon>Teleostei</taxon>
        <taxon>Neoteleostei</taxon>
        <taxon>Acanthomorphata</taxon>
        <taxon>Carangaria</taxon>
        <taxon>Carangaria incertae sedis</taxon>
        <taxon>Centropomidae</taxon>
        <taxon>Lates</taxon>
    </lineage>
</organism>
<reference evidence="12" key="1">
    <citation type="submission" date="2015-09" db="EMBL/GenBank/DDBJ databases">
        <authorList>
            <person name="Sai Rama Sridatta P."/>
        </authorList>
    </citation>
    <scope>NUCLEOTIDE SEQUENCE [LARGE SCALE GENOMIC DNA]</scope>
</reference>
<comment type="similarity">
    <text evidence="2">Belongs to the hook family.</text>
</comment>
<feature type="domain" description="HOOK N-terminal" evidence="10">
    <location>
        <begin position="26"/>
        <end position="134"/>
    </location>
</feature>
<reference evidence="11" key="2">
    <citation type="submission" date="2025-08" db="UniProtKB">
        <authorList>
            <consortium name="Ensembl"/>
        </authorList>
    </citation>
    <scope>IDENTIFICATION</scope>
</reference>
<dbReference type="PANTHER" id="PTHR18947">
    <property type="entry name" value="HOOK PROTEINS"/>
    <property type="match status" value="1"/>
</dbReference>
<proteinExistence type="inferred from homology"/>
<comment type="subcellular location">
    <subcellularLocation>
        <location evidence="1">Cytoplasm</location>
        <location evidence="1">Cytoskeleton</location>
    </subcellularLocation>
</comment>
<dbReference type="GO" id="GO:0030705">
    <property type="term" value="P:cytoskeleton-dependent intracellular transport"/>
    <property type="evidence" value="ECO:0007669"/>
    <property type="project" value="InterPro"/>
</dbReference>
<accession>A0A4W6F207</accession>
<evidence type="ECO:0000256" key="6">
    <source>
        <dbReference type="ARBA" id="ARBA00023212"/>
    </source>
</evidence>
<dbReference type="FunFam" id="1.10.418.10:FF:000024">
    <property type="entry name" value="Hook homolog 3 (Drosophila)"/>
    <property type="match status" value="1"/>
</dbReference>
<dbReference type="Gene3D" id="1.10.418.10">
    <property type="entry name" value="Calponin-like domain"/>
    <property type="match status" value="1"/>
</dbReference>
<feature type="region of interest" description="Disordered" evidence="8">
    <location>
        <begin position="618"/>
        <end position="638"/>
    </location>
</feature>
<feature type="domain" description="Hook C-terminal" evidence="9">
    <location>
        <begin position="154"/>
        <end position="356"/>
    </location>
</feature>
<evidence type="ECO:0000313" key="12">
    <source>
        <dbReference type="Proteomes" id="UP000314980"/>
    </source>
</evidence>
<dbReference type="Ensembl" id="ENSLCAT00010044844.1">
    <property type="protein sequence ID" value="ENSLCAP00010043767.1"/>
    <property type="gene ID" value="ENSLCAG00010020100.1"/>
</dbReference>
<sequence>HLSLIEICLCIKSEQKHRVSLPCGLLDPSWFNETWLGRIKEESGANWRLKVSNLKKILKSMLEYYHDVLGHQVSDEHLPDVNLIGEMGDITELGKLVQLVLGCAVSCEKKQEQIQQIMTLEESVQHVVMTAIQEVSEPLAYPWFSLLCNNPMALEEKSSLQAETRALKEKLSRCDSLDASTTAITGKKLLLLQSQMEQLQEENYRLENSRDDMRVRGEILEREVADLQQRNEELTSLAQEAQALKDEMDILRHSSDRVNQLEAMVETYKRKLEDLGDLRRQVRLLEERNTVYMQRTCELEEELRRANAVRNQLDTYKRQAHELHTKHSAEAMKAEKWQFEYKNLHDKYDALLKEKEVSWLGQEIKVQLWWGKNMLIPLSYCGVLSVSGILVRLQSENKMLCVQEETYRQKLVEVQTELEEAQRSKNTLETQNRLNQQQISDLRSQIEELQKALQEQDSKTEDSSLLKKKLEEHLEKLHEAHSDLQKKREVIDDLEPKVDSNMAKKIDELQEILRKKDEDMKQMEERYKRYVEKARTVIKTLDPKQQPLTVTPDIQALKNQLTEKERKIHHLEHDYEKSKARHEQEEKLIISAWYNMGMALHQKVSGERLGPSNQAMSFLAQQRQSTNARRGLTRHHPR</sequence>
<evidence type="ECO:0000259" key="9">
    <source>
        <dbReference type="Pfam" id="PF05622"/>
    </source>
</evidence>
<evidence type="ECO:0000256" key="1">
    <source>
        <dbReference type="ARBA" id="ARBA00004245"/>
    </source>
</evidence>
<dbReference type="InterPro" id="IPR043936">
    <property type="entry name" value="HOOK_N"/>
</dbReference>
<dbReference type="PANTHER" id="PTHR18947:SF37">
    <property type="entry name" value="PROTEIN HOOK HOMOLOG 2"/>
    <property type="match status" value="1"/>
</dbReference>
<dbReference type="Proteomes" id="UP000314980">
    <property type="component" value="Unassembled WGS sequence"/>
</dbReference>
<dbReference type="Pfam" id="PF19047">
    <property type="entry name" value="HOOK_N"/>
    <property type="match status" value="1"/>
</dbReference>
<keyword evidence="12" id="KW-1185">Reference proteome</keyword>
<dbReference type="GO" id="GO:0005813">
    <property type="term" value="C:centrosome"/>
    <property type="evidence" value="ECO:0007669"/>
    <property type="project" value="TreeGrafter"/>
</dbReference>
<evidence type="ECO:0000256" key="2">
    <source>
        <dbReference type="ARBA" id="ARBA00006946"/>
    </source>
</evidence>
<feature type="coiled-coil region" evidence="7">
    <location>
        <begin position="404"/>
        <end position="588"/>
    </location>
</feature>
<dbReference type="GO" id="GO:0010256">
    <property type="term" value="P:endomembrane system organization"/>
    <property type="evidence" value="ECO:0007669"/>
    <property type="project" value="UniProtKB-ARBA"/>
</dbReference>
<evidence type="ECO:0000256" key="8">
    <source>
        <dbReference type="SAM" id="MobiDB-lite"/>
    </source>
</evidence>